<gene>
    <name evidence="1" type="ORF">C6Y39_15760</name>
</gene>
<comment type="caution">
    <text evidence="1">The sequence shown here is derived from an EMBL/GenBank/DDBJ whole genome shotgun (WGS) entry which is preliminary data.</text>
</comment>
<name>A0ABX5CLH6_9ALTE</name>
<dbReference type="Proteomes" id="UP000239539">
    <property type="component" value="Unassembled WGS sequence"/>
</dbReference>
<evidence type="ECO:0000313" key="1">
    <source>
        <dbReference type="EMBL" id="PRO67878.1"/>
    </source>
</evidence>
<dbReference type="RefSeq" id="WP_105932203.1">
    <property type="nucleotide sequence ID" value="NZ_PVNO01000029.1"/>
</dbReference>
<dbReference type="EMBL" id="PVNO01000029">
    <property type="protein sequence ID" value="PRO67878.1"/>
    <property type="molecule type" value="Genomic_DNA"/>
</dbReference>
<proteinExistence type="predicted"/>
<evidence type="ECO:0000313" key="2">
    <source>
        <dbReference type="Proteomes" id="UP000239539"/>
    </source>
</evidence>
<protein>
    <submittedName>
        <fullName evidence="1">Uncharacterized protein</fullName>
    </submittedName>
</protein>
<reference evidence="2" key="1">
    <citation type="journal article" date="2020" name="Int. J. Syst. Evol. Microbiol.">
        <title>Alteromonas alba sp. nov., a marine bacterium isolated from the seawater of the West Pacific Ocean.</title>
        <authorList>
            <person name="Sun C."/>
            <person name="Wu Y.-H."/>
            <person name="Xamxidin M."/>
            <person name="Cheng H."/>
            <person name="Xu X.-W."/>
        </authorList>
    </citation>
    <scope>NUCLEOTIDE SEQUENCE [LARGE SCALE GENOMIC DNA]</scope>
    <source>
        <strain evidence="2">9a2</strain>
    </source>
</reference>
<accession>A0ABX5CLH6</accession>
<sequence>MKNHQHQLSHKQPTAGYPVQLAEAQLFEVSGGLRARLIESPPAIVPEPKEPVYITLAIGEGGGELPDILS</sequence>
<organism evidence="1 2">
    <name type="scientific">Alteromonas gracilis</name>
    <dbReference type="NCBI Taxonomy" id="1479524"/>
    <lineage>
        <taxon>Bacteria</taxon>
        <taxon>Pseudomonadati</taxon>
        <taxon>Pseudomonadota</taxon>
        <taxon>Gammaproteobacteria</taxon>
        <taxon>Alteromonadales</taxon>
        <taxon>Alteromonadaceae</taxon>
        <taxon>Alteromonas/Salinimonas group</taxon>
        <taxon>Alteromonas</taxon>
    </lineage>
</organism>
<keyword evidence="2" id="KW-1185">Reference proteome</keyword>